<keyword evidence="3" id="KW-1185">Reference proteome</keyword>
<accession>A0A183UYG7</accession>
<proteinExistence type="predicted"/>
<evidence type="ECO:0000256" key="1">
    <source>
        <dbReference type="SAM" id="MobiDB-lite"/>
    </source>
</evidence>
<organism evidence="3 4">
    <name type="scientific">Toxocara canis</name>
    <name type="common">Canine roundworm</name>
    <dbReference type="NCBI Taxonomy" id="6265"/>
    <lineage>
        <taxon>Eukaryota</taxon>
        <taxon>Metazoa</taxon>
        <taxon>Ecdysozoa</taxon>
        <taxon>Nematoda</taxon>
        <taxon>Chromadorea</taxon>
        <taxon>Rhabditida</taxon>
        <taxon>Spirurina</taxon>
        <taxon>Ascaridomorpha</taxon>
        <taxon>Ascaridoidea</taxon>
        <taxon>Toxocaridae</taxon>
        <taxon>Toxocara</taxon>
    </lineage>
</organism>
<name>A0A183UYG7_TOXCA</name>
<dbReference type="Proteomes" id="UP000050794">
    <property type="component" value="Unassembled WGS sequence"/>
</dbReference>
<evidence type="ECO:0000313" key="4">
    <source>
        <dbReference type="WBParaSite" id="TCNE_0001353701-mRNA-1"/>
    </source>
</evidence>
<reference evidence="4" key="1">
    <citation type="submission" date="2016-06" db="UniProtKB">
        <authorList>
            <consortium name="WormBaseParasite"/>
        </authorList>
    </citation>
    <scope>IDENTIFICATION</scope>
</reference>
<gene>
    <name evidence="2" type="ORF">TCNE_LOCUS13537</name>
</gene>
<evidence type="ECO:0000313" key="2">
    <source>
        <dbReference type="EMBL" id="VDM44858.1"/>
    </source>
</evidence>
<dbReference type="WBParaSite" id="TCNE_0001353701-mRNA-1">
    <property type="protein sequence ID" value="TCNE_0001353701-mRNA-1"/>
    <property type="gene ID" value="TCNE_0001353701"/>
</dbReference>
<dbReference type="EMBL" id="UYWY01021770">
    <property type="protein sequence ID" value="VDM44858.1"/>
    <property type="molecule type" value="Genomic_DNA"/>
</dbReference>
<sequence>MDDADHEGMYPRRLQGWHLRLLGCLAEQLSHSDLAHHRNSCHVRVISDSLTELVSSASLCDAVSQPQPEALLHALSNLQCTPFVVAVDYDDDDDAKTSCPVSSRRRDIPSEKGNGKGRSQKRLHFELLFDVEVTYFQIFFSEYLLHEDSDGFAVMLKDHPPQPAGDCYDLDDATLYILHDTCIDDVPLTYSLFESIAYALSIIPRISNFTTNNRFADIITNFANAAMPDVNEMKEFSNWTVLASLLVKGALVAAKNEIRIQRKSNSLLSLIKFSTAFTKHVADNISYGLNGGAQSVNVDWNGASDFCALFEHLFRFLAWTLDAVALPLSVSVDADRQLSNCLLALSVLLQERFLDTVRDACVLADEVGLNNGGSPQTFHQFLDSLATLCCSLSQTADQLRRSNEEADTGIKKKVRCRPAKVTHMRHSSATDLETGLCAFAYLFQICSDMAASCTHTTMLDAIIGNVAKLPAGFCSCVNTSSIISSLIVEPYIDVCPQSIPNALIVHLRPSEGKCAIEKASSEVIDLLVRRLDENSSGEGVGESETLRNLIVLFLSSNIVGQRASSMITDFYMTSINDSYAVERAADDSSFSSSIAKELCSALCSRMERDLSVARSDIWTLIAATEFSVLLLSVSDLLYAFLSRYELPTLPDSLVKRLRTCSGVFIDVCLDWIHAPNADFSQMHRIGRLLAISLATVLSCEKGSPMVS</sequence>
<protein>
    <submittedName>
        <fullName evidence="4">Urb2 domain-containing protein</fullName>
    </submittedName>
</protein>
<feature type="compositionally biased region" description="Basic and acidic residues" evidence="1">
    <location>
        <begin position="104"/>
        <end position="114"/>
    </location>
</feature>
<dbReference type="AlphaFoldDB" id="A0A183UYG7"/>
<feature type="region of interest" description="Disordered" evidence="1">
    <location>
        <begin position="94"/>
        <end position="118"/>
    </location>
</feature>
<reference evidence="2 3" key="2">
    <citation type="submission" date="2018-11" db="EMBL/GenBank/DDBJ databases">
        <authorList>
            <consortium name="Pathogen Informatics"/>
        </authorList>
    </citation>
    <scope>NUCLEOTIDE SEQUENCE [LARGE SCALE GENOMIC DNA]</scope>
</reference>
<evidence type="ECO:0000313" key="3">
    <source>
        <dbReference type="Proteomes" id="UP000050794"/>
    </source>
</evidence>